<feature type="chain" id="PRO_5004343859" evidence="1">
    <location>
        <begin position="25"/>
        <end position="160"/>
    </location>
</feature>
<dbReference type="RefSeq" id="XP_008027031.1">
    <property type="nucleotide sequence ID" value="XM_008028840.1"/>
</dbReference>
<organism evidence="2 3">
    <name type="scientific">Exserohilum turcicum (strain 28A)</name>
    <name type="common">Northern leaf blight fungus</name>
    <name type="synonym">Setosphaeria turcica</name>
    <dbReference type="NCBI Taxonomy" id="671987"/>
    <lineage>
        <taxon>Eukaryota</taxon>
        <taxon>Fungi</taxon>
        <taxon>Dikarya</taxon>
        <taxon>Ascomycota</taxon>
        <taxon>Pezizomycotina</taxon>
        <taxon>Dothideomycetes</taxon>
        <taxon>Pleosporomycetidae</taxon>
        <taxon>Pleosporales</taxon>
        <taxon>Pleosporineae</taxon>
        <taxon>Pleosporaceae</taxon>
        <taxon>Exserohilum</taxon>
    </lineage>
</organism>
<reference evidence="2 3" key="2">
    <citation type="journal article" date="2013" name="PLoS Genet.">
        <title>Comparative genome structure, secondary metabolite, and effector coding capacity across Cochliobolus pathogens.</title>
        <authorList>
            <person name="Condon B.J."/>
            <person name="Leng Y."/>
            <person name="Wu D."/>
            <person name="Bushley K.E."/>
            <person name="Ohm R.A."/>
            <person name="Otillar R."/>
            <person name="Martin J."/>
            <person name="Schackwitz W."/>
            <person name="Grimwood J."/>
            <person name="MohdZainudin N."/>
            <person name="Xue C."/>
            <person name="Wang R."/>
            <person name="Manning V.A."/>
            <person name="Dhillon B."/>
            <person name="Tu Z.J."/>
            <person name="Steffenson B.J."/>
            <person name="Salamov A."/>
            <person name="Sun H."/>
            <person name="Lowry S."/>
            <person name="LaButti K."/>
            <person name="Han J."/>
            <person name="Copeland A."/>
            <person name="Lindquist E."/>
            <person name="Barry K."/>
            <person name="Schmutz J."/>
            <person name="Baker S.E."/>
            <person name="Ciuffetti L.M."/>
            <person name="Grigoriev I.V."/>
            <person name="Zhong S."/>
            <person name="Turgeon B.G."/>
        </authorList>
    </citation>
    <scope>NUCLEOTIDE SEQUENCE [LARGE SCALE GENOMIC DNA]</scope>
    <source>
        <strain evidence="3">28A</strain>
    </source>
</reference>
<protein>
    <submittedName>
        <fullName evidence="2">Uncharacterized protein</fullName>
    </submittedName>
</protein>
<evidence type="ECO:0000256" key="1">
    <source>
        <dbReference type="SAM" id="SignalP"/>
    </source>
</evidence>
<reference evidence="2 3" key="1">
    <citation type="journal article" date="2012" name="PLoS Pathog.">
        <title>Diverse lifestyles and strategies of plant pathogenesis encoded in the genomes of eighteen Dothideomycetes fungi.</title>
        <authorList>
            <person name="Ohm R.A."/>
            <person name="Feau N."/>
            <person name="Henrissat B."/>
            <person name="Schoch C.L."/>
            <person name="Horwitz B.A."/>
            <person name="Barry K.W."/>
            <person name="Condon B.J."/>
            <person name="Copeland A.C."/>
            <person name="Dhillon B."/>
            <person name="Glaser F."/>
            <person name="Hesse C.N."/>
            <person name="Kosti I."/>
            <person name="LaButti K."/>
            <person name="Lindquist E.A."/>
            <person name="Lucas S."/>
            <person name="Salamov A.A."/>
            <person name="Bradshaw R.E."/>
            <person name="Ciuffetti L."/>
            <person name="Hamelin R.C."/>
            <person name="Kema G.H.J."/>
            <person name="Lawrence C."/>
            <person name="Scott J.A."/>
            <person name="Spatafora J.W."/>
            <person name="Turgeon B.G."/>
            <person name="de Wit P.J.G.M."/>
            <person name="Zhong S."/>
            <person name="Goodwin S.B."/>
            <person name="Grigoriev I.V."/>
        </authorList>
    </citation>
    <scope>NUCLEOTIDE SEQUENCE [LARGE SCALE GENOMIC DNA]</scope>
    <source>
        <strain evidence="3">28A</strain>
    </source>
</reference>
<dbReference type="GeneID" id="19403653"/>
<sequence length="160" mass="17388">MLSASRCLSLLAILYFTLSSLAYAETAEATLVKDDSTRSVPLSEVALLVVRDRSYSKRSRASLARRNSDYYASKRALAALDRRAADPYPNGLCPSSSSYGQFRDDDIYNAAYGTGSATYAVQRSTCTGGNQRKLQCQLCEGSDILNPSVSSLNPQTFIPC</sequence>
<dbReference type="AlphaFoldDB" id="R0K6S8"/>
<accession>R0K6S8</accession>
<keyword evidence="3" id="KW-1185">Reference proteome</keyword>
<feature type="signal peptide" evidence="1">
    <location>
        <begin position="1"/>
        <end position="24"/>
    </location>
</feature>
<proteinExistence type="predicted"/>
<name>R0K6S8_EXST2</name>
<gene>
    <name evidence="2" type="ORF">SETTUDRAFT_32460</name>
</gene>
<evidence type="ECO:0000313" key="3">
    <source>
        <dbReference type="Proteomes" id="UP000016935"/>
    </source>
</evidence>
<dbReference type="HOGENOM" id="CLU_1653208_0_0_1"/>
<evidence type="ECO:0000313" key="2">
    <source>
        <dbReference type="EMBL" id="EOA85244.1"/>
    </source>
</evidence>
<keyword evidence="1" id="KW-0732">Signal</keyword>
<dbReference type="Proteomes" id="UP000016935">
    <property type="component" value="Unassembled WGS sequence"/>
</dbReference>
<dbReference type="EMBL" id="KB908703">
    <property type="protein sequence ID" value="EOA85244.1"/>
    <property type="molecule type" value="Genomic_DNA"/>
</dbReference>